<dbReference type="Gene3D" id="3.40.50.1110">
    <property type="entry name" value="SGNH hydrolase"/>
    <property type="match status" value="1"/>
</dbReference>
<keyword evidence="4 9" id="KW-0732">Signal</keyword>
<gene>
    <name evidence="10" type="ORF">COLO4_30974</name>
</gene>
<dbReference type="OrthoDB" id="1600564at2759"/>
<evidence type="ECO:0000256" key="4">
    <source>
        <dbReference type="ARBA" id="ARBA00022729"/>
    </source>
</evidence>
<comment type="subcellular location">
    <subcellularLocation>
        <location evidence="1">Secreted</location>
    </subcellularLocation>
</comment>
<comment type="caution">
    <text evidence="10">The sequence shown here is derived from an EMBL/GenBank/DDBJ whole genome shotgun (WGS) entry which is preliminary data.</text>
</comment>
<dbReference type="InterPro" id="IPR051238">
    <property type="entry name" value="GDSL_esterase/lipase"/>
</dbReference>
<feature type="transmembrane region" description="Helical" evidence="8">
    <location>
        <begin position="204"/>
        <end position="227"/>
    </location>
</feature>
<organism evidence="10 11">
    <name type="scientific">Corchorus olitorius</name>
    <dbReference type="NCBI Taxonomy" id="93759"/>
    <lineage>
        <taxon>Eukaryota</taxon>
        <taxon>Viridiplantae</taxon>
        <taxon>Streptophyta</taxon>
        <taxon>Embryophyta</taxon>
        <taxon>Tracheophyta</taxon>
        <taxon>Spermatophyta</taxon>
        <taxon>Magnoliopsida</taxon>
        <taxon>eudicotyledons</taxon>
        <taxon>Gunneridae</taxon>
        <taxon>Pentapetalae</taxon>
        <taxon>rosids</taxon>
        <taxon>malvids</taxon>
        <taxon>Malvales</taxon>
        <taxon>Malvaceae</taxon>
        <taxon>Grewioideae</taxon>
        <taxon>Apeibeae</taxon>
        <taxon>Corchorus</taxon>
    </lineage>
</organism>
<dbReference type="InterPro" id="IPR036514">
    <property type="entry name" value="SGNH_hydro_sf"/>
</dbReference>
<keyword evidence="3" id="KW-0964">Secreted</keyword>
<evidence type="ECO:0000313" key="10">
    <source>
        <dbReference type="EMBL" id="OMO65847.1"/>
    </source>
</evidence>
<keyword evidence="5" id="KW-0378">Hydrolase</keyword>
<evidence type="ECO:0008006" key="12">
    <source>
        <dbReference type="Google" id="ProtNLM"/>
    </source>
</evidence>
<dbReference type="PANTHER" id="PTHR45650">
    <property type="entry name" value="GDSL-LIKE LIPASE/ACYLHYDROLASE-RELATED"/>
    <property type="match status" value="1"/>
</dbReference>
<dbReference type="InterPro" id="IPR001087">
    <property type="entry name" value="GDSL"/>
</dbReference>
<sequence length="246" mass="27398">MGIISNRLKFILAIYQIVAMIYNSTGTCSAQNVSAFFVFGDSMVEAGNNYYINTLAKPMYPYDLIVEVTKTNCVLADEELGFKDYSPPFLDPSYTTGDVILKGVNYASAASGILNSTGYIFGQHIGMSEQVDNFGKTRQEIISRIGEAAAKKLLKQALYIVVSIATNDIAERLISPYNYHMGSNYVDEMISQFRSQLTDLKMEILLAVNCWGGMVVFSYAHLTPIFVKIEANMFSMMKPIQLMLLI</sequence>
<dbReference type="AlphaFoldDB" id="A0A1R3H667"/>
<dbReference type="Pfam" id="PF00657">
    <property type="entry name" value="Lipase_GDSL"/>
    <property type="match status" value="1"/>
</dbReference>
<keyword evidence="8" id="KW-1133">Transmembrane helix</keyword>
<dbReference type="Proteomes" id="UP000187203">
    <property type="component" value="Unassembled WGS sequence"/>
</dbReference>
<evidence type="ECO:0000256" key="5">
    <source>
        <dbReference type="ARBA" id="ARBA00022801"/>
    </source>
</evidence>
<dbReference type="GO" id="GO:0005576">
    <property type="term" value="C:extracellular region"/>
    <property type="evidence" value="ECO:0007669"/>
    <property type="project" value="UniProtKB-SubCell"/>
</dbReference>
<keyword evidence="8" id="KW-0812">Transmembrane</keyword>
<dbReference type="GO" id="GO:0016298">
    <property type="term" value="F:lipase activity"/>
    <property type="evidence" value="ECO:0007669"/>
    <property type="project" value="InterPro"/>
</dbReference>
<evidence type="ECO:0000256" key="2">
    <source>
        <dbReference type="ARBA" id="ARBA00008668"/>
    </source>
</evidence>
<feature type="signal peptide" evidence="9">
    <location>
        <begin position="1"/>
        <end position="30"/>
    </location>
</feature>
<dbReference type="PANTHER" id="PTHR45650:SF4">
    <property type="entry name" value="GDSL-LIKE LIPASE_ACYLHYDROLASE FAMILY PROTEIN, EXPRESSED"/>
    <property type="match status" value="1"/>
</dbReference>
<dbReference type="PROSITE" id="PS01098">
    <property type="entry name" value="LIPASE_GDSL_SER"/>
    <property type="match status" value="1"/>
</dbReference>
<dbReference type="InterPro" id="IPR008265">
    <property type="entry name" value="Lipase_GDSL_AS"/>
</dbReference>
<dbReference type="GO" id="GO:0016042">
    <property type="term" value="P:lipid catabolic process"/>
    <property type="evidence" value="ECO:0007669"/>
    <property type="project" value="UniProtKB-KW"/>
</dbReference>
<evidence type="ECO:0000256" key="6">
    <source>
        <dbReference type="ARBA" id="ARBA00022963"/>
    </source>
</evidence>
<evidence type="ECO:0000256" key="8">
    <source>
        <dbReference type="SAM" id="Phobius"/>
    </source>
</evidence>
<reference evidence="11" key="1">
    <citation type="submission" date="2013-09" db="EMBL/GenBank/DDBJ databases">
        <title>Corchorus olitorius genome sequencing.</title>
        <authorList>
            <person name="Alam M."/>
            <person name="Haque M.S."/>
            <person name="Islam M.S."/>
            <person name="Emdad E.M."/>
            <person name="Islam M.M."/>
            <person name="Ahmed B."/>
            <person name="Halim A."/>
            <person name="Hossen Q.M.M."/>
            <person name="Hossain M.Z."/>
            <person name="Ahmed R."/>
            <person name="Khan M.M."/>
            <person name="Islam R."/>
            <person name="Rashid M.M."/>
            <person name="Khan S.A."/>
            <person name="Rahman M.S."/>
            <person name="Alam M."/>
            <person name="Yahiya A.S."/>
            <person name="Khan M.S."/>
            <person name="Azam M.S."/>
            <person name="Haque T."/>
            <person name="Lashkar M.Z.H."/>
            <person name="Akhand A.I."/>
            <person name="Morshed G."/>
            <person name="Roy S."/>
            <person name="Uddin K.S."/>
            <person name="Rabeya T."/>
            <person name="Hossain A.S."/>
            <person name="Chowdhury A."/>
            <person name="Snigdha A.R."/>
            <person name="Mortoza M.S."/>
            <person name="Matin S.A."/>
            <person name="Hoque S.M.E."/>
            <person name="Islam M.K."/>
            <person name="Roy D.K."/>
            <person name="Haider R."/>
            <person name="Moosa M.M."/>
            <person name="Elias S.M."/>
            <person name="Hasan A.M."/>
            <person name="Jahan S."/>
            <person name="Shafiuddin M."/>
            <person name="Mahmood N."/>
            <person name="Shommy N.S."/>
        </authorList>
    </citation>
    <scope>NUCLEOTIDE SEQUENCE [LARGE SCALE GENOMIC DNA]</scope>
    <source>
        <strain evidence="11">cv. O-4</strain>
    </source>
</reference>
<evidence type="ECO:0000256" key="1">
    <source>
        <dbReference type="ARBA" id="ARBA00004613"/>
    </source>
</evidence>
<keyword evidence="11" id="KW-1185">Reference proteome</keyword>
<proteinExistence type="inferred from homology"/>
<keyword evidence="6" id="KW-0442">Lipid degradation</keyword>
<comment type="similarity">
    <text evidence="2">Belongs to the 'GDSL' lipolytic enzyme family.</text>
</comment>
<dbReference type="EMBL" id="AWUE01020805">
    <property type="protein sequence ID" value="OMO65847.1"/>
    <property type="molecule type" value="Genomic_DNA"/>
</dbReference>
<evidence type="ECO:0000256" key="3">
    <source>
        <dbReference type="ARBA" id="ARBA00022525"/>
    </source>
</evidence>
<evidence type="ECO:0000256" key="9">
    <source>
        <dbReference type="SAM" id="SignalP"/>
    </source>
</evidence>
<dbReference type="STRING" id="93759.A0A1R3H667"/>
<accession>A0A1R3H667</accession>
<keyword evidence="8" id="KW-0472">Membrane</keyword>
<evidence type="ECO:0000256" key="7">
    <source>
        <dbReference type="ARBA" id="ARBA00023098"/>
    </source>
</evidence>
<name>A0A1R3H667_9ROSI</name>
<feature type="chain" id="PRO_5012932665" description="Lipase, GDSL" evidence="9">
    <location>
        <begin position="31"/>
        <end position="246"/>
    </location>
</feature>
<protein>
    <recommendedName>
        <fullName evidence="12">Lipase, GDSL</fullName>
    </recommendedName>
</protein>
<evidence type="ECO:0000313" key="11">
    <source>
        <dbReference type="Proteomes" id="UP000187203"/>
    </source>
</evidence>
<keyword evidence="7" id="KW-0443">Lipid metabolism</keyword>